<keyword evidence="2 3" id="KW-0040">ANK repeat</keyword>
<keyword evidence="5" id="KW-1185">Reference proteome</keyword>
<dbReference type="SMART" id="SM00248">
    <property type="entry name" value="ANK"/>
    <property type="match status" value="2"/>
</dbReference>
<gene>
    <name evidence="4" type="ORF">PAPYR_5882</name>
</gene>
<dbReference type="InterPro" id="IPR002110">
    <property type="entry name" value="Ankyrin_rpt"/>
</dbReference>
<dbReference type="SUPFAM" id="SSF48403">
    <property type="entry name" value="Ankyrin repeat"/>
    <property type="match status" value="1"/>
</dbReference>
<evidence type="ECO:0000313" key="5">
    <source>
        <dbReference type="Proteomes" id="UP001141327"/>
    </source>
</evidence>
<protein>
    <submittedName>
        <fullName evidence="4">Uncharacterized protein</fullName>
    </submittedName>
</protein>
<feature type="repeat" description="ANK" evidence="3">
    <location>
        <begin position="74"/>
        <end position="106"/>
    </location>
</feature>
<reference evidence="4" key="1">
    <citation type="journal article" date="2022" name="bioRxiv">
        <title>Genomics of Preaxostyla Flagellates Illuminates Evolutionary Transitions and the Path Towards Mitochondrial Loss.</title>
        <authorList>
            <person name="Novak L.V.F."/>
            <person name="Treitli S.C."/>
            <person name="Pyrih J."/>
            <person name="Halakuc P."/>
            <person name="Pipaliya S.V."/>
            <person name="Vacek V."/>
            <person name="Brzon O."/>
            <person name="Soukal P."/>
            <person name="Eme L."/>
            <person name="Dacks J.B."/>
            <person name="Karnkowska A."/>
            <person name="Elias M."/>
            <person name="Hampl V."/>
        </authorList>
    </citation>
    <scope>NUCLEOTIDE SEQUENCE</scope>
    <source>
        <strain evidence="4">RCP-MX</strain>
    </source>
</reference>
<proteinExistence type="predicted"/>
<evidence type="ECO:0000256" key="2">
    <source>
        <dbReference type="ARBA" id="ARBA00023043"/>
    </source>
</evidence>
<dbReference type="Pfam" id="PF12796">
    <property type="entry name" value="Ank_2"/>
    <property type="match status" value="1"/>
</dbReference>
<evidence type="ECO:0000256" key="1">
    <source>
        <dbReference type="ARBA" id="ARBA00022737"/>
    </source>
</evidence>
<dbReference type="InterPro" id="IPR036770">
    <property type="entry name" value="Ankyrin_rpt-contain_sf"/>
</dbReference>
<organism evidence="4 5">
    <name type="scientific">Paratrimastix pyriformis</name>
    <dbReference type="NCBI Taxonomy" id="342808"/>
    <lineage>
        <taxon>Eukaryota</taxon>
        <taxon>Metamonada</taxon>
        <taxon>Preaxostyla</taxon>
        <taxon>Paratrimastigidae</taxon>
        <taxon>Paratrimastix</taxon>
    </lineage>
</organism>
<evidence type="ECO:0000256" key="3">
    <source>
        <dbReference type="PROSITE-ProRule" id="PRU00023"/>
    </source>
</evidence>
<dbReference type="EMBL" id="JAPMOS010000030">
    <property type="protein sequence ID" value="KAJ4458339.1"/>
    <property type="molecule type" value="Genomic_DNA"/>
</dbReference>
<dbReference type="PROSITE" id="PS50088">
    <property type="entry name" value="ANK_REPEAT"/>
    <property type="match status" value="2"/>
</dbReference>
<feature type="repeat" description="ANK" evidence="3">
    <location>
        <begin position="41"/>
        <end position="73"/>
    </location>
</feature>
<dbReference type="Gene3D" id="1.25.40.20">
    <property type="entry name" value="Ankyrin repeat-containing domain"/>
    <property type="match status" value="1"/>
</dbReference>
<keyword evidence="1" id="KW-0677">Repeat</keyword>
<dbReference type="PANTHER" id="PTHR24171">
    <property type="entry name" value="ANKYRIN REPEAT DOMAIN-CONTAINING PROTEIN 39-RELATED"/>
    <property type="match status" value="1"/>
</dbReference>
<evidence type="ECO:0000313" key="4">
    <source>
        <dbReference type="EMBL" id="KAJ4458339.1"/>
    </source>
</evidence>
<accession>A0ABQ8UGH0</accession>
<sequence length="273" mass="30180">MELLIAADLGDLGAVQKHLDEGVSRTYRFKHHFDLTRAINQDATPLHLAVRSGHESVVRFLLSAGSDANEKDFECWNALHYASNAGHPTLIPLLLQAGCNPHCADSFLHQIPADFAAHRRLTELVELLRPSLPPGHELPPPPEDVPPKKPACRLRGHLPLFLHRYYLSSAAAVRQVEAFRAARAALPEDLVISGFDLLPAILARTLPPESASEDEQRSGAERLGLPVILHLTHDYAKWRANVARCEHRFYRAGALDSAMFLVVVPDPARGRAE</sequence>
<comment type="caution">
    <text evidence="4">The sequence shown here is derived from an EMBL/GenBank/DDBJ whole genome shotgun (WGS) entry which is preliminary data.</text>
</comment>
<dbReference type="PROSITE" id="PS50297">
    <property type="entry name" value="ANK_REP_REGION"/>
    <property type="match status" value="1"/>
</dbReference>
<name>A0ABQ8UGH0_9EUKA</name>
<dbReference type="Proteomes" id="UP001141327">
    <property type="component" value="Unassembled WGS sequence"/>
</dbReference>